<feature type="transmembrane region" description="Helical" evidence="2">
    <location>
        <begin position="623"/>
        <end position="645"/>
    </location>
</feature>
<evidence type="ECO:0000313" key="4">
    <source>
        <dbReference type="Proteomes" id="UP001515480"/>
    </source>
</evidence>
<sequence>MRRACVTRSWGYDGLSCPLVGRPTSLPFQAWLLNISSQPECADAPAFFTPAAFAAAFPPSGSVTSLTSLTAEALALSTYFDAKQFNLQPGAHLPLWSHQVDGRGLLSLNETQLVGVGLQPSEADDFVAWRFESSFACSCVNDGFSMFRISFLHLTTQVAKVPAQLNEEKLKQETLSEWFPMPTSRCELQLDVACFLAELVGRSCSPGIVFTRERLSSLKRLEAGEVSYEAFYDSLAVEEPDIDWLFGAYSRLHAHQMALAFLPLTQSCNTHRFWKEAAIDEALRTPRVPTFELSVDGLGMYLFLQSAQHGLTHDLALRFYYDGVSGAEWFNEGFNDLDRLTDRYNVTWDTAVAVHDTFTFYKTLFELPMKSNPFVRSRNLPVETGFVVHVHAKLERLISVDAPYFFEADWTFSISWEDSRILVPCFDMKSDHNGYAYLCKINWKPTLLFSNAIAGEDSIAISEERTSLFPGPAMSWIGTRSTSPLPGVPVSFGVKTMRVRAKAMVVMDYKNYPRDDQQFTFEFQLGGLLPAAVAELSVTCSVDIEPSVEHPVWLVESMHAAVVNGTNRLFDSDGTPSSYENITLNPSYNYQLYMDRTSSQLIEESFQSSFGRVTIRARRQLSFYLFNYIVVQAMLVCLGFACFALSREATDTRLTISMGLVLSINVFQVVLVENNPETGYLTRLMTYTVCNEGLLILIAAHAILIRHCNHSYKRQLSLRLKLKTWQQYTRFVIRVQRAFRRWRAIRQTRVILKSRTFEMSKHAPPEAAPSSAIHVDLSEVSASTDLADVQAQVAARAAPHPEYLLDHLPGLEAKAVFARSLDRDSKKQMGDERPFRRNVQVDAMSVLVSHYHAALQMRRARRKPNRLVALVLRGKGNFDACFSQHGDVIGAVCILVLQLLNIYFHG</sequence>
<dbReference type="Gene3D" id="1.20.58.390">
    <property type="entry name" value="Neurotransmitter-gated ion-channel transmembrane domain"/>
    <property type="match status" value="1"/>
</dbReference>
<keyword evidence="2" id="KW-0472">Membrane</keyword>
<gene>
    <name evidence="3" type="ORF">AB1Y20_006674</name>
</gene>
<evidence type="ECO:0000313" key="3">
    <source>
        <dbReference type="EMBL" id="KAL1510363.1"/>
    </source>
</evidence>
<dbReference type="PANTHER" id="PTHR18945">
    <property type="entry name" value="NEUROTRANSMITTER GATED ION CHANNEL"/>
    <property type="match status" value="1"/>
</dbReference>
<dbReference type="AlphaFoldDB" id="A0AB34IYF2"/>
<keyword evidence="4" id="KW-1185">Reference proteome</keyword>
<dbReference type="InterPro" id="IPR036719">
    <property type="entry name" value="Neuro-gated_channel_TM_sf"/>
</dbReference>
<feature type="transmembrane region" description="Helical" evidence="2">
    <location>
        <begin position="684"/>
        <end position="705"/>
    </location>
</feature>
<proteinExistence type="predicted"/>
<dbReference type="GO" id="GO:0005230">
    <property type="term" value="F:extracellular ligand-gated monoatomic ion channel activity"/>
    <property type="evidence" value="ECO:0007669"/>
    <property type="project" value="InterPro"/>
</dbReference>
<dbReference type="EMBL" id="JBGBPQ010000015">
    <property type="protein sequence ID" value="KAL1510363.1"/>
    <property type="molecule type" value="Genomic_DNA"/>
</dbReference>
<feature type="transmembrane region" description="Helical" evidence="2">
    <location>
        <begin position="654"/>
        <end position="672"/>
    </location>
</feature>
<evidence type="ECO:0000256" key="2">
    <source>
        <dbReference type="SAM" id="Phobius"/>
    </source>
</evidence>
<evidence type="ECO:0000256" key="1">
    <source>
        <dbReference type="ARBA" id="ARBA00004141"/>
    </source>
</evidence>
<keyword evidence="2" id="KW-0812">Transmembrane</keyword>
<comment type="caution">
    <text evidence="3">The sequence shown here is derived from an EMBL/GenBank/DDBJ whole genome shotgun (WGS) entry which is preliminary data.</text>
</comment>
<organism evidence="3 4">
    <name type="scientific">Prymnesium parvum</name>
    <name type="common">Toxic golden alga</name>
    <dbReference type="NCBI Taxonomy" id="97485"/>
    <lineage>
        <taxon>Eukaryota</taxon>
        <taxon>Haptista</taxon>
        <taxon>Haptophyta</taxon>
        <taxon>Prymnesiophyceae</taxon>
        <taxon>Prymnesiales</taxon>
        <taxon>Prymnesiaceae</taxon>
        <taxon>Prymnesium</taxon>
    </lineage>
</organism>
<dbReference type="GO" id="GO:0004888">
    <property type="term" value="F:transmembrane signaling receptor activity"/>
    <property type="evidence" value="ECO:0007669"/>
    <property type="project" value="InterPro"/>
</dbReference>
<dbReference type="InterPro" id="IPR006201">
    <property type="entry name" value="Neur_channel"/>
</dbReference>
<protein>
    <submittedName>
        <fullName evidence="3">Uncharacterized protein</fullName>
    </submittedName>
</protein>
<comment type="subcellular location">
    <subcellularLocation>
        <location evidence="1">Membrane</location>
        <topology evidence="1">Multi-pass membrane protein</topology>
    </subcellularLocation>
</comment>
<dbReference type="InterPro" id="IPR038050">
    <property type="entry name" value="Neuro_actylchol_rec"/>
</dbReference>
<dbReference type="InterPro" id="IPR036734">
    <property type="entry name" value="Neur_chan_lig-bd_sf"/>
</dbReference>
<reference evidence="3 4" key="1">
    <citation type="journal article" date="2024" name="Science">
        <title>Giant polyketide synthase enzymes in the biosynthesis of giant marine polyether toxins.</title>
        <authorList>
            <person name="Fallon T.R."/>
            <person name="Shende V.V."/>
            <person name="Wierzbicki I.H."/>
            <person name="Pendleton A.L."/>
            <person name="Watervoot N.F."/>
            <person name="Auber R.P."/>
            <person name="Gonzalez D.J."/>
            <person name="Wisecaver J.H."/>
            <person name="Moore B.S."/>
        </authorList>
    </citation>
    <scope>NUCLEOTIDE SEQUENCE [LARGE SCALE GENOMIC DNA]</scope>
    <source>
        <strain evidence="3 4">12B1</strain>
    </source>
</reference>
<dbReference type="GO" id="GO:0016020">
    <property type="term" value="C:membrane"/>
    <property type="evidence" value="ECO:0007669"/>
    <property type="project" value="UniProtKB-SubCell"/>
</dbReference>
<accession>A0AB34IYF2</accession>
<dbReference type="SUPFAM" id="SSF90112">
    <property type="entry name" value="Neurotransmitter-gated ion-channel transmembrane pore"/>
    <property type="match status" value="1"/>
</dbReference>
<dbReference type="Gene3D" id="2.70.170.10">
    <property type="entry name" value="Neurotransmitter-gated ion-channel ligand-binding domain"/>
    <property type="match status" value="1"/>
</dbReference>
<dbReference type="Proteomes" id="UP001515480">
    <property type="component" value="Unassembled WGS sequence"/>
</dbReference>
<keyword evidence="2" id="KW-1133">Transmembrane helix</keyword>
<name>A0AB34IYF2_PRYPA</name>